<protein>
    <submittedName>
        <fullName evidence="2">Uncharacterized protein</fullName>
    </submittedName>
</protein>
<evidence type="ECO:0000313" key="2">
    <source>
        <dbReference type="EMBL" id="RHZ44304.1"/>
    </source>
</evidence>
<accession>A0A397G350</accession>
<feature type="compositionally biased region" description="Acidic residues" evidence="1">
    <location>
        <begin position="110"/>
        <end position="120"/>
    </location>
</feature>
<gene>
    <name evidence="2" type="ORF">Glove_743g7</name>
</gene>
<sequence length="145" mass="17708">MNIVKIFYYRHFASNWWTLIKNKNIWIPWHVNCRICVYLNEKQTKSSNTFQYKFNSFERLEKALKRLTAFKKSTVPKKLIVFKSNKRITKIKTSQKEKKKIRSIKKDEENNNDDDETYEIDEAYETDEDNKYYNKITNINESEEE</sequence>
<evidence type="ECO:0000313" key="3">
    <source>
        <dbReference type="Proteomes" id="UP000266861"/>
    </source>
</evidence>
<evidence type="ECO:0000256" key="1">
    <source>
        <dbReference type="SAM" id="MobiDB-lite"/>
    </source>
</evidence>
<name>A0A397G350_9GLOM</name>
<dbReference type="AlphaFoldDB" id="A0A397G350"/>
<organism evidence="2 3">
    <name type="scientific">Diversispora epigaea</name>
    <dbReference type="NCBI Taxonomy" id="1348612"/>
    <lineage>
        <taxon>Eukaryota</taxon>
        <taxon>Fungi</taxon>
        <taxon>Fungi incertae sedis</taxon>
        <taxon>Mucoromycota</taxon>
        <taxon>Glomeromycotina</taxon>
        <taxon>Glomeromycetes</taxon>
        <taxon>Diversisporales</taxon>
        <taxon>Diversisporaceae</taxon>
        <taxon>Diversispora</taxon>
    </lineage>
</organism>
<comment type="caution">
    <text evidence="2">The sequence shown here is derived from an EMBL/GenBank/DDBJ whole genome shotgun (WGS) entry which is preliminary data.</text>
</comment>
<reference evidence="2 3" key="1">
    <citation type="submission" date="2018-08" db="EMBL/GenBank/DDBJ databases">
        <title>Genome and evolution of the arbuscular mycorrhizal fungus Diversispora epigaea (formerly Glomus versiforme) and its bacterial endosymbionts.</title>
        <authorList>
            <person name="Sun X."/>
            <person name="Fei Z."/>
            <person name="Harrison M."/>
        </authorList>
    </citation>
    <scope>NUCLEOTIDE SEQUENCE [LARGE SCALE GENOMIC DNA]</scope>
    <source>
        <strain evidence="2 3">IT104</strain>
    </source>
</reference>
<dbReference type="Proteomes" id="UP000266861">
    <property type="component" value="Unassembled WGS sequence"/>
</dbReference>
<dbReference type="EMBL" id="PQFF01000583">
    <property type="protein sequence ID" value="RHZ44304.1"/>
    <property type="molecule type" value="Genomic_DNA"/>
</dbReference>
<proteinExistence type="predicted"/>
<feature type="region of interest" description="Disordered" evidence="1">
    <location>
        <begin position="93"/>
        <end position="120"/>
    </location>
</feature>
<keyword evidence="3" id="KW-1185">Reference proteome</keyword>